<reference evidence="3 4" key="1">
    <citation type="submission" date="2024-01" db="EMBL/GenBank/DDBJ databases">
        <title>The complete chloroplast genome sequence of Lithospermum erythrorhizon: insights into the phylogenetic relationship among Boraginaceae species and the maternal lineages of purple gromwells.</title>
        <authorList>
            <person name="Okada T."/>
            <person name="Watanabe K."/>
        </authorList>
    </citation>
    <scope>NUCLEOTIDE SEQUENCE [LARGE SCALE GENOMIC DNA]</scope>
</reference>
<dbReference type="InterPro" id="IPR013094">
    <property type="entry name" value="AB_hydrolase_3"/>
</dbReference>
<dbReference type="PANTHER" id="PTHR23024">
    <property type="entry name" value="ARYLACETAMIDE DEACETYLASE"/>
    <property type="match status" value="1"/>
</dbReference>
<evidence type="ECO:0000256" key="1">
    <source>
        <dbReference type="ARBA" id="ARBA00010515"/>
    </source>
</evidence>
<feature type="domain" description="Alpha/beta hydrolase fold-3" evidence="2">
    <location>
        <begin position="76"/>
        <end position="184"/>
    </location>
</feature>
<proteinExistence type="inferred from homology"/>
<dbReference type="AlphaFoldDB" id="A0AAV3NKU4"/>
<dbReference type="GO" id="GO:0016787">
    <property type="term" value="F:hydrolase activity"/>
    <property type="evidence" value="ECO:0007669"/>
    <property type="project" value="InterPro"/>
</dbReference>
<dbReference type="EMBL" id="BAABME010044812">
    <property type="protein sequence ID" value="GAA0138695.1"/>
    <property type="molecule type" value="Genomic_DNA"/>
</dbReference>
<dbReference type="Proteomes" id="UP001454036">
    <property type="component" value="Unassembled WGS sequence"/>
</dbReference>
<dbReference type="InterPro" id="IPR050466">
    <property type="entry name" value="Carboxylest/Gibb_receptor"/>
</dbReference>
<dbReference type="Gene3D" id="3.40.50.1820">
    <property type="entry name" value="alpha/beta hydrolase"/>
    <property type="match status" value="1"/>
</dbReference>
<dbReference type="SUPFAM" id="SSF53474">
    <property type="entry name" value="alpha/beta-Hydrolases"/>
    <property type="match status" value="1"/>
</dbReference>
<dbReference type="InterPro" id="IPR029058">
    <property type="entry name" value="AB_hydrolase_fold"/>
</dbReference>
<protein>
    <submittedName>
        <fullName evidence="3">Deacetylase</fullName>
    </submittedName>
</protein>
<comment type="caution">
    <text evidence="3">The sequence shown here is derived from an EMBL/GenBank/DDBJ whole genome shotgun (WGS) entry which is preliminary data.</text>
</comment>
<evidence type="ECO:0000259" key="2">
    <source>
        <dbReference type="Pfam" id="PF07859"/>
    </source>
</evidence>
<keyword evidence="4" id="KW-1185">Reference proteome</keyword>
<evidence type="ECO:0000313" key="4">
    <source>
        <dbReference type="Proteomes" id="UP001454036"/>
    </source>
</evidence>
<accession>A0AAV3NKU4</accession>
<sequence>MDSHSNEVVVDLSPVLKIYKDGRIERLWITPRVPPSLEDPTTGISSKEIIISPNVSARLYLPNQLLENQEAKLPIFVYCHGGGFCAESAFEEVEHNFMNILTSEASVLAVAVEYRLAPEHPLPAAYEDLWTALQWVCSHADNNGQHFGTQMDAWLIHHGDFGKVILGGDSAGANLVHNIAVRAAIHYVEAVKKSGWNGEVELVDVEGEMHCLQIGLPTKLKSEPTRPDPNRK</sequence>
<organism evidence="3 4">
    <name type="scientific">Lithospermum erythrorhizon</name>
    <name type="common">Purple gromwell</name>
    <name type="synonym">Lithospermum officinale var. erythrorhizon</name>
    <dbReference type="NCBI Taxonomy" id="34254"/>
    <lineage>
        <taxon>Eukaryota</taxon>
        <taxon>Viridiplantae</taxon>
        <taxon>Streptophyta</taxon>
        <taxon>Embryophyta</taxon>
        <taxon>Tracheophyta</taxon>
        <taxon>Spermatophyta</taxon>
        <taxon>Magnoliopsida</taxon>
        <taxon>eudicotyledons</taxon>
        <taxon>Gunneridae</taxon>
        <taxon>Pentapetalae</taxon>
        <taxon>asterids</taxon>
        <taxon>lamiids</taxon>
        <taxon>Boraginales</taxon>
        <taxon>Boraginaceae</taxon>
        <taxon>Boraginoideae</taxon>
        <taxon>Lithospermeae</taxon>
        <taxon>Lithospermum</taxon>
    </lineage>
</organism>
<dbReference type="PANTHER" id="PTHR23024:SF551">
    <property type="entry name" value="2-HYDROXYISOFLAVANONE DEHYDRATASE-LIKE"/>
    <property type="match status" value="1"/>
</dbReference>
<comment type="similarity">
    <text evidence="1">Belongs to the 'GDXG' lipolytic enzyme family.</text>
</comment>
<evidence type="ECO:0000313" key="3">
    <source>
        <dbReference type="EMBL" id="GAA0138695.1"/>
    </source>
</evidence>
<dbReference type="Pfam" id="PF07859">
    <property type="entry name" value="Abhydrolase_3"/>
    <property type="match status" value="1"/>
</dbReference>
<name>A0AAV3NKU4_LITER</name>
<gene>
    <name evidence="3" type="ORF">LIER_44041</name>
</gene>